<dbReference type="InterPro" id="IPR052155">
    <property type="entry name" value="Biofilm_reg_signaling"/>
</dbReference>
<evidence type="ECO:0000259" key="3">
    <source>
        <dbReference type="PROSITE" id="PS50883"/>
    </source>
</evidence>
<dbReference type="STRING" id="887898.HMPREF0551_2031"/>
<dbReference type="InterPro" id="IPR001789">
    <property type="entry name" value="Sig_transdc_resp-reg_receiver"/>
</dbReference>
<gene>
    <name evidence="5" type="ORF">HMPREF0551_2031</name>
</gene>
<dbReference type="PROSITE" id="PS50887">
    <property type="entry name" value="GGDEF"/>
    <property type="match status" value="1"/>
</dbReference>
<evidence type="ECO:0000256" key="1">
    <source>
        <dbReference type="PROSITE-ProRule" id="PRU00169"/>
    </source>
</evidence>
<name>E7RZB7_9BURK</name>
<dbReference type="Gene3D" id="3.20.20.450">
    <property type="entry name" value="EAL domain"/>
    <property type="match status" value="1"/>
</dbReference>
<evidence type="ECO:0000259" key="2">
    <source>
        <dbReference type="PROSITE" id="PS50110"/>
    </source>
</evidence>
<dbReference type="InterPro" id="IPR043128">
    <property type="entry name" value="Rev_trsase/Diguanyl_cyclase"/>
</dbReference>
<evidence type="ECO:0000313" key="6">
    <source>
        <dbReference type="Proteomes" id="UP000011021"/>
    </source>
</evidence>
<dbReference type="InterPro" id="IPR011006">
    <property type="entry name" value="CheY-like_superfamily"/>
</dbReference>
<feature type="domain" description="EAL" evidence="3">
    <location>
        <begin position="337"/>
        <end position="592"/>
    </location>
</feature>
<dbReference type="PANTHER" id="PTHR44757">
    <property type="entry name" value="DIGUANYLATE CYCLASE DGCP"/>
    <property type="match status" value="1"/>
</dbReference>
<dbReference type="PROSITE" id="PS50883">
    <property type="entry name" value="EAL"/>
    <property type="match status" value="1"/>
</dbReference>
<evidence type="ECO:0000259" key="4">
    <source>
        <dbReference type="PROSITE" id="PS50887"/>
    </source>
</evidence>
<dbReference type="PROSITE" id="PS50110">
    <property type="entry name" value="RESPONSE_REGULATORY"/>
    <property type="match status" value="1"/>
</dbReference>
<dbReference type="SUPFAM" id="SSF141868">
    <property type="entry name" value="EAL domain-like"/>
    <property type="match status" value="1"/>
</dbReference>
<keyword evidence="6" id="KW-1185">Reference proteome</keyword>
<sequence length="600" mass="67129">MNFEVPLSIGGNAANRSEDALIQKQNTVLLFDADPAVGKLVSGLLEAHRLGTLCVIQHPREAEEIIESERTPSLLLVHLDGPEDPRLNWLREQLKNAAWQRLSVILLTAGDPRPLWREALALNLTDVLAKPLDESALLLKLRQCLGLRIYRDRLLRQDLLTGLTNHTGFMRRLESVLRSTPRACTLMLLDLDRFRQLNDGLGHAIGDAFLKAVSQRLDDLVSRHTGPERRRRLRTTSPWLARTGADRFMALLPGRPGDPEHTACMDELQRIMGLPLHIEGKELFISASVGMAVFPDHATDHTQLTRHAEQAMALAKRRGGHRIEYFDPTQKQARLDALTLENHLRHAIRHQELRLFYQPKICSRTLQITGVEALIRWHHRELGLILPEHFVPIAERSGLIADIGAWALNEACRQARAWLDEGLPPLKMAVNVSAAQTQRGNLVDTVRQALHDSGLPPEQLILELTETLLIESGDQARCLITQLKQLGLKLSLDDFGTGYSSLTYLHTLPFDEIKIDRSFIQGLPQQAVSRAIVNAILALAQGLRLEAVAEGIERPDEFACIQQNLPDCTLQGNLFCPPLSAADLRARLHANTRFQPALPA</sequence>
<dbReference type="EMBL" id="AEQP01000022">
    <property type="protein sequence ID" value="EFV93916.1"/>
    <property type="molecule type" value="Genomic_DNA"/>
</dbReference>
<comment type="caution">
    <text evidence="1">Lacks conserved residue(s) required for the propagation of feature annotation.</text>
</comment>
<proteinExistence type="predicted"/>
<dbReference type="NCBIfam" id="TIGR00254">
    <property type="entry name" value="GGDEF"/>
    <property type="match status" value="1"/>
</dbReference>
<dbReference type="Pfam" id="PF00563">
    <property type="entry name" value="EAL"/>
    <property type="match status" value="1"/>
</dbReference>
<evidence type="ECO:0000313" key="5">
    <source>
        <dbReference type="EMBL" id="EFV93916.1"/>
    </source>
</evidence>
<protein>
    <submittedName>
        <fullName evidence="5">Diguanylate cyclase (GGDEF) domain protein</fullName>
    </submittedName>
</protein>
<dbReference type="AlphaFoldDB" id="E7RZB7"/>
<dbReference type="GO" id="GO:0000160">
    <property type="term" value="P:phosphorelay signal transduction system"/>
    <property type="evidence" value="ECO:0007669"/>
    <property type="project" value="InterPro"/>
</dbReference>
<reference evidence="5 6" key="1">
    <citation type="submission" date="2010-12" db="EMBL/GenBank/DDBJ databases">
        <authorList>
            <person name="Muzny D."/>
            <person name="Qin X."/>
            <person name="Deng J."/>
            <person name="Jiang H."/>
            <person name="Liu Y."/>
            <person name="Qu J."/>
            <person name="Song X.-Z."/>
            <person name="Zhang L."/>
            <person name="Thornton R."/>
            <person name="Coyle M."/>
            <person name="Francisco L."/>
            <person name="Jackson L."/>
            <person name="Javaid M."/>
            <person name="Korchina V."/>
            <person name="Kovar C."/>
            <person name="Mata R."/>
            <person name="Mathew T."/>
            <person name="Ngo R."/>
            <person name="Nguyen L."/>
            <person name="Nguyen N."/>
            <person name="Okwuonu G."/>
            <person name="Ongeri F."/>
            <person name="Pham C."/>
            <person name="Simmons D."/>
            <person name="Wilczek-Boney K."/>
            <person name="Hale W."/>
            <person name="Jakkamsetti A."/>
            <person name="Pham P."/>
            <person name="Ruth R."/>
            <person name="San Lucas F."/>
            <person name="Warren J."/>
            <person name="Zhang J."/>
            <person name="Zhao Z."/>
            <person name="Zhou C."/>
            <person name="Zhu D."/>
            <person name="Lee S."/>
            <person name="Bess C."/>
            <person name="Blankenburg K."/>
            <person name="Forbes L."/>
            <person name="Fu Q."/>
            <person name="Gubbala S."/>
            <person name="Hirani K."/>
            <person name="Jayaseelan J.C."/>
            <person name="Lara F."/>
            <person name="Munidasa M."/>
            <person name="Palculict T."/>
            <person name="Patil S."/>
            <person name="Pu L.-L."/>
            <person name="Saada N."/>
            <person name="Tang L."/>
            <person name="Weissenberger G."/>
            <person name="Zhu Y."/>
            <person name="Hemphill L."/>
            <person name="Shang Y."/>
            <person name="Youmans B."/>
            <person name="Ayvaz T."/>
            <person name="Ross M."/>
            <person name="Santibanez J."/>
            <person name="Aqrawi P."/>
            <person name="Gross S."/>
            <person name="Joshi V."/>
            <person name="Fowler G."/>
            <person name="Nazareth L."/>
            <person name="Reid J."/>
            <person name="Worley K."/>
            <person name="Petrosino J."/>
            <person name="Highlander S."/>
            <person name="Gibbs R."/>
        </authorList>
    </citation>
    <scope>NUCLEOTIDE SEQUENCE [LARGE SCALE GENOMIC DNA]</scope>
    <source>
        <strain evidence="5 6">ATCC 51599</strain>
    </source>
</reference>
<dbReference type="RefSeq" id="WP_005674405.1">
    <property type="nucleotide sequence ID" value="NZ_CP146288.1"/>
</dbReference>
<organism evidence="5 6">
    <name type="scientific">Lautropia mirabilis ATCC 51599</name>
    <dbReference type="NCBI Taxonomy" id="887898"/>
    <lineage>
        <taxon>Bacteria</taxon>
        <taxon>Pseudomonadati</taxon>
        <taxon>Pseudomonadota</taxon>
        <taxon>Betaproteobacteria</taxon>
        <taxon>Burkholderiales</taxon>
        <taxon>Burkholderiaceae</taxon>
        <taxon>Lautropia</taxon>
    </lineage>
</organism>
<dbReference type="InterPro" id="IPR029787">
    <property type="entry name" value="Nucleotide_cyclase"/>
</dbReference>
<dbReference type="PANTHER" id="PTHR44757:SF2">
    <property type="entry name" value="BIOFILM ARCHITECTURE MAINTENANCE PROTEIN MBAA"/>
    <property type="match status" value="1"/>
</dbReference>
<dbReference type="CDD" id="cd01948">
    <property type="entry name" value="EAL"/>
    <property type="match status" value="1"/>
</dbReference>
<feature type="domain" description="Response regulatory" evidence="2">
    <location>
        <begin position="27"/>
        <end position="145"/>
    </location>
</feature>
<dbReference type="SMART" id="SM00052">
    <property type="entry name" value="EAL"/>
    <property type="match status" value="1"/>
</dbReference>
<dbReference type="SMART" id="SM00267">
    <property type="entry name" value="GGDEF"/>
    <property type="match status" value="1"/>
</dbReference>
<dbReference type="Gene3D" id="3.30.70.270">
    <property type="match status" value="1"/>
</dbReference>
<dbReference type="Pfam" id="PF00990">
    <property type="entry name" value="GGDEF"/>
    <property type="match status" value="1"/>
</dbReference>
<dbReference type="Gene3D" id="3.40.50.2300">
    <property type="match status" value="1"/>
</dbReference>
<dbReference type="Proteomes" id="UP000011021">
    <property type="component" value="Unassembled WGS sequence"/>
</dbReference>
<dbReference type="eggNOG" id="COG5001">
    <property type="taxonomic scope" value="Bacteria"/>
</dbReference>
<feature type="domain" description="GGDEF" evidence="4">
    <location>
        <begin position="182"/>
        <end position="328"/>
    </location>
</feature>
<dbReference type="SUPFAM" id="SSF55073">
    <property type="entry name" value="Nucleotide cyclase"/>
    <property type="match status" value="1"/>
</dbReference>
<dbReference type="CDD" id="cd01949">
    <property type="entry name" value="GGDEF"/>
    <property type="match status" value="1"/>
</dbReference>
<dbReference type="SUPFAM" id="SSF52172">
    <property type="entry name" value="CheY-like"/>
    <property type="match status" value="1"/>
</dbReference>
<comment type="caution">
    <text evidence="5">The sequence shown here is derived from an EMBL/GenBank/DDBJ whole genome shotgun (WGS) entry which is preliminary data.</text>
</comment>
<dbReference type="InterPro" id="IPR000160">
    <property type="entry name" value="GGDEF_dom"/>
</dbReference>
<dbReference type="InterPro" id="IPR035919">
    <property type="entry name" value="EAL_sf"/>
</dbReference>
<dbReference type="HOGENOM" id="CLU_000445_70_50_4"/>
<accession>E7RZB7</accession>
<dbReference type="InterPro" id="IPR001633">
    <property type="entry name" value="EAL_dom"/>
</dbReference>